<dbReference type="RefSeq" id="XP_066830684.1">
    <property type="nucleotide sequence ID" value="XM_066973890.1"/>
</dbReference>
<dbReference type="Gene3D" id="3.10.129.10">
    <property type="entry name" value="Hotdog Thioesterase"/>
    <property type="match status" value="1"/>
</dbReference>
<feature type="domain" description="Thioesterase" evidence="2">
    <location>
        <begin position="134"/>
        <end position="207"/>
    </location>
</feature>
<gene>
    <name evidence="3" type="ORF">LODBEIA_P37460</name>
</gene>
<keyword evidence="4" id="KW-1185">Reference proteome</keyword>
<evidence type="ECO:0000313" key="4">
    <source>
        <dbReference type="Proteomes" id="UP001497383"/>
    </source>
</evidence>
<dbReference type="Proteomes" id="UP001497383">
    <property type="component" value="Chromosome 4"/>
</dbReference>
<name>A0ABP0ZN16_9ASCO</name>
<protein>
    <recommendedName>
        <fullName evidence="2">Thioesterase domain-containing protein</fullName>
    </recommendedName>
</protein>
<dbReference type="EMBL" id="OZ022408">
    <property type="protein sequence ID" value="CAK9439646.1"/>
    <property type="molecule type" value="Genomic_DNA"/>
</dbReference>
<dbReference type="InterPro" id="IPR052061">
    <property type="entry name" value="PTE-AB_protein"/>
</dbReference>
<accession>A0ABP0ZN16</accession>
<evidence type="ECO:0000259" key="2">
    <source>
        <dbReference type="Pfam" id="PF03061"/>
    </source>
</evidence>
<evidence type="ECO:0000256" key="1">
    <source>
        <dbReference type="SAM" id="MobiDB-lite"/>
    </source>
</evidence>
<dbReference type="CDD" id="cd03443">
    <property type="entry name" value="PaaI_thioesterase"/>
    <property type="match status" value="1"/>
</dbReference>
<dbReference type="InterPro" id="IPR006683">
    <property type="entry name" value="Thioestr_dom"/>
</dbReference>
<dbReference type="PANTHER" id="PTHR47260">
    <property type="entry name" value="UPF0644 PROTEIN PB2B4.06"/>
    <property type="match status" value="1"/>
</dbReference>
<dbReference type="SUPFAM" id="SSF54637">
    <property type="entry name" value="Thioesterase/thiol ester dehydrase-isomerase"/>
    <property type="match status" value="1"/>
</dbReference>
<reference evidence="3 4" key="1">
    <citation type="submission" date="2024-03" db="EMBL/GenBank/DDBJ databases">
        <authorList>
            <person name="Brejova B."/>
        </authorList>
    </citation>
    <scope>NUCLEOTIDE SEQUENCE [LARGE SCALE GENOMIC DNA]</scope>
    <source>
        <strain evidence="3 4">CBS 14171</strain>
    </source>
</reference>
<sequence>MASAEGSVDDARDGPTPIEPPSKDSQLQAMHQLLELQLSLFPIFQHFTEKHHDFTRTNAATLEVEERIFPHLTGLTLFGPHKIEYRSRTLYFVSDVYLTQHIDFNSLESEGSSEESNFSVTFLRLGDQLSGHRGIVHGGLLATLLDEITCRLGFLNFASLRGVTANLNINYHNPTAVNRWICVKCTTTRKEGRKCWVRGEIYTVDQQTQSLREQELVCSCEILIIEPRWVEKLKH</sequence>
<evidence type="ECO:0000313" key="3">
    <source>
        <dbReference type="EMBL" id="CAK9439646.1"/>
    </source>
</evidence>
<dbReference type="Pfam" id="PF03061">
    <property type="entry name" value="4HBT"/>
    <property type="match status" value="1"/>
</dbReference>
<feature type="region of interest" description="Disordered" evidence="1">
    <location>
        <begin position="1"/>
        <end position="24"/>
    </location>
</feature>
<dbReference type="PANTHER" id="PTHR47260:SF1">
    <property type="entry name" value="UPF0644 PROTEIN PB2B4.06"/>
    <property type="match status" value="1"/>
</dbReference>
<proteinExistence type="predicted"/>
<dbReference type="InterPro" id="IPR029069">
    <property type="entry name" value="HotDog_dom_sf"/>
</dbReference>
<dbReference type="GeneID" id="92208942"/>
<organism evidence="3 4">
    <name type="scientific">Lodderomyces beijingensis</name>
    <dbReference type="NCBI Taxonomy" id="1775926"/>
    <lineage>
        <taxon>Eukaryota</taxon>
        <taxon>Fungi</taxon>
        <taxon>Dikarya</taxon>
        <taxon>Ascomycota</taxon>
        <taxon>Saccharomycotina</taxon>
        <taxon>Pichiomycetes</taxon>
        <taxon>Debaryomycetaceae</taxon>
        <taxon>Candida/Lodderomyces clade</taxon>
        <taxon>Lodderomyces</taxon>
    </lineage>
</organism>